<sequence>MPSDTNNQCMDEEVGGAKAEASVQIHLIQVKWFSWVKPLFLFSIGEPTHWTAQQLPMLQRKAGIQSHIILYISLSTVDASGSFVNQNVADNVNICSRLKSAIQPLSTKL</sequence>
<gene>
    <name evidence="1" type="ORF">CHARACLAT_013818</name>
</gene>
<dbReference type="Proteomes" id="UP001352852">
    <property type="component" value="Unassembled WGS sequence"/>
</dbReference>
<evidence type="ECO:0000313" key="2">
    <source>
        <dbReference type="Proteomes" id="UP001352852"/>
    </source>
</evidence>
<protein>
    <submittedName>
        <fullName evidence="1">Uncharacterized protein</fullName>
    </submittedName>
</protein>
<name>A0ABU7DIJ3_9TELE</name>
<dbReference type="EMBL" id="JAHUTJ010025602">
    <property type="protein sequence ID" value="MED6274180.1"/>
    <property type="molecule type" value="Genomic_DNA"/>
</dbReference>
<comment type="caution">
    <text evidence="1">The sequence shown here is derived from an EMBL/GenBank/DDBJ whole genome shotgun (WGS) entry which is preliminary data.</text>
</comment>
<reference evidence="1 2" key="1">
    <citation type="submission" date="2021-06" db="EMBL/GenBank/DDBJ databases">
        <authorList>
            <person name="Palmer J.M."/>
        </authorList>
    </citation>
    <scope>NUCLEOTIDE SEQUENCE [LARGE SCALE GENOMIC DNA]</scope>
    <source>
        <strain evidence="1 2">CL_MEX2019</strain>
        <tissue evidence="1">Muscle</tissue>
    </source>
</reference>
<organism evidence="1 2">
    <name type="scientific">Characodon lateralis</name>
    <dbReference type="NCBI Taxonomy" id="208331"/>
    <lineage>
        <taxon>Eukaryota</taxon>
        <taxon>Metazoa</taxon>
        <taxon>Chordata</taxon>
        <taxon>Craniata</taxon>
        <taxon>Vertebrata</taxon>
        <taxon>Euteleostomi</taxon>
        <taxon>Actinopterygii</taxon>
        <taxon>Neopterygii</taxon>
        <taxon>Teleostei</taxon>
        <taxon>Neoteleostei</taxon>
        <taxon>Acanthomorphata</taxon>
        <taxon>Ovalentaria</taxon>
        <taxon>Atherinomorphae</taxon>
        <taxon>Cyprinodontiformes</taxon>
        <taxon>Goodeidae</taxon>
        <taxon>Characodon</taxon>
    </lineage>
</organism>
<proteinExistence type="predicted"/>
<keyword evidence="2" id="KW-1185">Reference proteome</keyword>
<accession>A0ABU7DIJ3</accession>
<evidence type="ECO:0000313" key="1">
    <source>
        <dbReference type="EMBL" id="MED6274180.1"/>
    </source>
</evidence>